<accession>A0A4R2KWX5</accession>
<dbReference type="PANTHER" id="PTHR47829:SF3">
    <property type="entry name" value="AMINOGLYCOSIDE PHOSPHOTRANSFERASE DOMAIN-CONTAINING PROTEIN"/>
    <property type="match status" value="1"/>
</dbReference>
<protein>
    <submittedName>
        <fullName evidence="2">Aminoglycoside phosphotransferase (APT) family kinase protein</fullName>
    </submittedName>
</protein>
<dbReference type="CDD" id="cd05154">
    <property type="entry name" value="ACAD10_11_N-like"/>
    <property type="match status" value="1"/>
</dbReference>
<evidence type="ECO:0000313" key="3">
    <source>
        <dbReference type="Proteomes" id="UP000294980"/>
    </source>
</evidence>
<dbReference type="InterPro" id="IPR052898">
    <property type="entry name" value="ACAD10-like"/>
</dbReference>
<dbReference type="InterPro" id="IPR002575">
    <property type="entry name" value="Aminoglycoside_PTrfase"/>
</dbReference>
<dbReference type="InterPro" id="IPR011009">
    <property type="entry name" value="Kinase-like_dom_sf"/>
</dbReference>
<dbReference type="InterPro" id="IPR041726">
    <property type="entry name" value="ACAD10_11_N"/>
</dbReference>
<keyword evidence="3" id="KW-1185">Reference proteome</keyword>
<organism evidence="2 3">
    <name type="scientific">Chromatocurvus halotolerans</name>
    <dbReference type="NCBI Taxonomy" id="1132028"/>
    <lineage>
        <taxon>Bacteria</taxon>
        <taxon>Pseudomonadati</taxon>
        <taxon>Pseudomonadota</taxon>
        <taxon>Gammaproteobacteria</taxon>
        <taxon>Cellvibrionales</taxon>
        <taxon>Halieaceae</taxon>
        <taxon>Chromatocurvus</taxon>
    </lineage>
</organism>
<reference evidence="2 3" key="1">
    <citation type="submission" date="2019-03" db="EMBL/GenBank/DDBJ databases">
        <title>Genomic Encyclopedia of Type Strains, Phase IV (KMG-IV): sequencing the most valuable type-strain genomes for metagenomic binning, comparative biology and taxonomic classification.</title>
        <authorList>
            <person name="Goeker M."/>
        </authorList>
    </citation>
    <scope>NUCLEOTIDE SEQUENCE [LARGE SCALE GENOMIC DNA]</scope>
    <source>
        <strain evidence="2 3">DSM 23344</strain>
    </source>
</reference>
<dbReference type="EMBL" id="SLWX01000001">
    <property type="protein sequence ID" value="TCO78403.1"/>
    <property type="molecule type" value="Genomic_DNA"/>
</dbReference>
<feature type="domain" description="Aminoglycoside phosphotransferase" evidence="1">
    <location>
        <begin position="28"/>
        <end position="254"/>
    </location>
</feature>
<comment type="caution">
    <text evidence="2">The sequence shown here is derived from an EMBL/GenBank/DDBJ whole genome shotgun (WGS) entry which is preliminary data.</text>
</comment>
<dbReference type="RefSeq" id="WP_117316505.1">
    <property type="nucleotide sequence ID" value="NZ_QQSW01000006.1"/>
</dbReference>
<dbReference type="PANTHER" id="PTHR47829">
    <property type="entry name" value="HYDROLASE, PUTATIVE (AFU_ORTHOLOGUE AFUA_1G12880)-RELATED"/>
    <property type="match status" value="1"/>
</dbReference>
<keyword evidence="2" id="KW-0808">Transferase</keyword>
<proteinExistence type="predicted"/>
<dbReference type="Gene3D" id="3.30.200.20">
    <property type="entry name" value="Phosphorylase Kinase, domain 1"/>
    <property type="match status" value="1"/>
</dbReference>
<dbReference type="Proteomes" id="UP000294980">
    <property type="component" value="Unassembled WGS sequence"/>
</dbReference>
<sequence length="341" mass="38032">MSAQTLDTERLQPYLEQNLSGFSGTLTAEKFAGGQSNPTFRLSAGGRQYVLRRKPPGELLASAHAVDREFRVISALGETDVPVPRAYLLCEDESIIGSMFYIMEYLDGRVFWDPTLPEITDNAERAAMYDEMNRVLAALHSVDVDAVGLSDFGRPGNYYARQISRWTKQYRASETEHSDAMEALIAWLPENMPADDGAVSLVHGDYRLDNVMFHPSEPRIIAVLDWELSTLGHPLADLAYQVMAWQLPGDAGLRGLQGVNRPSLGLPDDSEYIDAYCRRTGREGIDHWNFYLVFCFFRLAAILQGVKKRALMGNASSPEAEAKGALVEPLARFGVDLIHQR</sequence>
<dbReference type="GO" id="GO:0016301">
    <property type="term" value="F:kinase activity"/>
    <property type="evidence" value="ECO:0007669"/>
    <property type="project" value="UniProtKB-KW"/>
</dbReference>
<gene>
    <name evidence="2" type="ORF">EV688_101220</name>
</gene>
<name>A0A4R2KWX5_9GAMM</name>
<dbReference type="OrthoDB" id="3806873at2"/>
<dbReference type="AlphaFoldDB" id="A0A4R2KWX5"/>
<evidence type="ECO:0000313" key="2">
    <source>
        <dbReference type="EMBL" id="TCO78403.1"/>
    </source>
</evidence>
<evidence type="ECO:0000259" key="1">
    <source>
        <dbReference type="Pfam" id="PF01636"/>
    </source>
</evidence>
<dbReference type="Gene3D" id="3.90.1200.10">
    <property type="match status" value="1"/>
</dbReference>
<keyword evidence="2" id="KW-0418">Kinase</keyword>
<dbReference type="SUPFAM" id="SSF56112">
    <property type="entry name" value="Protein kinase-like (PK-like)"/>
    <property type="match status" value="1"/>
</dbReference>
<dbReference type="Pfam" id="PF01636">
    <property type="entry name" value="APH"/>
    <property type="match status" value="1"/>
</dbReference>